<keyword evidence="1" id="KW-1015">Disulfide bond</keyword>
<evidence type="ECO:0000313" key="4">
    <source>
        <dbReference type="Ensembl" id="ENSMMMP00000023881.1"/>
    </source>
</evidence>
<dbReference type="PANTHER" id="PTHR24253">
    <property type="entry name" value="TRANSMEMBRANE PROTEASE SERINE"/>
    <property type="match status" value="1"/>
</dbReference>
<dbReference type="AlphaFoldDB" id="A0A8C6A4K9"/>
<reference evidence="4" key="1">
    <citation type="submission" date="2025-08" db="UniProtKB">
        <authorList>
            <consortium name="Ensembl"/>
        </authorList>
    </citation>
    <scope>IDENTIFICATION</scope>
</reference>
<dbReference type="GO" id="GO:0006508">
    <property type="term" value="P:proteolysis"/>
    <property type="evidence" value="ECO:0007669"/>
    <property type="project" value="InterPro"/>
</dbReference>
<dbReference type="FunFam" id="2.40.10.10:FF:000039">
    <property type="entry name" value="Brain-specific serine protease 4"/>
    <property type="match status" value="1"/>
</dbReference>
<feature type="chain" id="PRO_5034584329" evidence="2">
    <location>
        <begin position="34"/>
        <end position="363"/>
    </location>
</feature>
<dbReference type="InterPro" id="IPR001314">
    <property type="entry name" value="Peptidase_S1A"/>
</dbReference>
<evidence type="ECO:0000256" key="1">
    <source>
        <dbReference type="ARBA" id="ARBA00023157"/>
    </source>
</evidence>
<dbReference type="PROSITE" id="PS50240">
    <property type="entry name" value="TRYPSIN_DOM"/>
    <property type="match status" value="1"/>
</dbReference>
<dbReference type="GO" id="GO:0004252">
    <property type="term" value="F:serine-type endopeptidase activity"/>
    <property type="evidence" value="ECO:0007669"/>
    <property type="project" value="InterPro"/>
</dbReference>
<dbReference type="SUPFAM" id="SSF50494">
    <property type="entry name" value="Trypsin-like serine proteases"/>
    <property type="match status" value="1"/>
</dbReference>
<evidence type="ECO:0000256" key="2">
    <source>
        <dbReference type="SAM" id="SignalP"/>
    </source>
</evidence>
<evidence type="ECO:0000259" key="3">
    <source>
        <dbReference type="PROSITE" id="PS50240"/>
    </source>
</evidence>
<reference evidence="4" key="2">
    <citation type="submission" date="2025-09" db="UniProtKB">
        <authorList>
            <consortium name="Ensembl"/>
        </authorList>
    </citation>
    <scope>IDENTIFICATION</scope>
</reference>
<dbReference type="PROSITE" id="PS00135">
    <property type="entry name" value="TRYPSIN_SER"/>
    <property type="match status" value="1"/>
</dbReference>
<sequence>MAGARAKNSGLGWWGTCGLTALMYCLCFPALQAQDTEPNLSKSKWTKARAGIVSTVCGRNKLSPKIFGGKRAGPERWPWQAALLLRGKFICGAALIDSNWVASAAHCFQRSQNPADYRILLGYNQLSNPSNVSMQMTVYKVIVHPDFDKHHFLGSDITLMQLHQPVKFSSHILPACLPESSTKPDSTMTCWISGWGMITEEKFLPPPMQLQEAELKLVPSDVCDSFYRPPNPADAGPKPPGVHEDALCAGDYINERSICRGDSGGPFVCPLEGVWYLFGLTSWSHICQSPVGPSVFTNLSYFASWIKKHKKENPAPDPGKAPPVEKAPALFTDVSSETVLKPRMTVLLSAQFLLLWLSLVSAQ</sequence>
<gene>
    <name evidence="4" type="primary">LOC107136602</name>
</gene>
<dbReference type="CDD" id="cd00190">
    <property type="entry name" value="Tryp_SPc"/>
    <property type="match status" value="1"/>
</dbReference>
<dbReference type="Ensembl" id="ENSMMMT00000027035.1">
    <property type="protein sequence ID" value="ENSMMMP00000023881.1"/>
    <property type="gene ID" value="ENSMMMG00000020909.1"/>
</dbReference>
<keyword evidence="5" id="KW-1185">Reference proteome</keyword>
<dbReference type="PANTHER" id="PTHR24253:SF42">
    <property type="entry name" value="PROTEASE, SERINE 47"/>
    <property type="match status" value="1"/>
</dbReference>
<dbReference type="PRINTS" id="PR00722">
    <property type="entry name" value="CHYMOTRYPSIN"/>
</dbReference>
<dbReference type="SMART" id="SM00020">
    <property type="entry name" value="Tryp_SPc"/>
    <property type="match status" value="1"/>
</dbReference>
<feature type="domain" description="Peptidase S1" evidence="3">
    <location>
        <begin position="66"/>
        <end position="311"/>
    </location>
</feature>
<dbReference type="Pfam" id="PF00089">
    <property type="entry name" value="Trypsin"/>
    <property type="match status" value="1"/>
</dbReference>
<accession>A0A8C6A4K9</accession>
<dbReference type="InterPro" id="IPR009003">
    <property type="entry name" value="Peptidase_S1_PA"/>
</dbReference>
<proteinExistence type="predicted"/>
<dbReference type="Proteomes" id="UP000694407">
    <property type="component" value="Unplaced"/>
</dbReference>
<dbReference type="InterPro" id="IPR033116">
    <property type="entry name" value="TRYPSIN_SER"/>
</dbReference>
<keyword evidence="2" id="KW-0732">Signal</keyword>
<dbReference type="GeneTree" id="ENSGT00940000157345"/>
<evidence type="ECO:0000313" key="5">
    <source>
        <dbReference type="Proteomes" id="UP000694407"/>
    </source>
</evidence>
<dbReference type="InterPro" id="IPR001254">
    <property type="entry name" value="Trypsin_dom"/>
</dbReference>
<protein>
    <submittedName>
        <fullName evidence="4">Serine protease 40-like</fullName>
    </submittedName>
</protein>
<feature type="signal peptide" evidence="2">
    <location>
        <begin position="1"/>
        <end position="33"/>
    </location>
</feature>
<dbReference type="Gene3D" id="2.40.10.10">
    <property type="entry name" value="Trypsin-like serine proteases"/>
    <property type="match status" value="1"/>
</dbReference>
<organism evidence="4 5">
    <name type="scientific">Marmota marmota marmota</name>
    <name type="common">Alpine marmot</name>
    <dbReference type="NCBI Taxonomy" id="9994"/>
    <lineage>
        <taxon>Eukaryota</taxon>
        <taxon>Metazoa</taxon>
        <taxon>Chordata</taxon>
        <taxon>Craniata</taxon>
        <taxon>Vertebrata</taxon>
        <taxon>Euteleostomi</taxon>
        <taxon>Mammalia</taxon>
        <taxon>Eutheria</taxon>
        <taxon>Euarchontoglires</taxon>
        <taxon>Glires</taxon>
        <taxon>Rodentia</taxon>
        <taxon>Sciuromorpha</taxon>
        <taxon>Sciuridae</taxon>
        <taxon>Xerinae</taxon>
        <taxon>Marmotini</taxon>
        <taxon>Marmota</taxon>
    </lineage>
</organism>
<dbReference type="InterPro" id="IPR043504">
    <property type="entry name" value="Peptidase_S1_PA_chymotrypsin"/>
</dbReference>
<name>A0A8C6A4K9_MARMA</name>